<reference evidence="2 3" key="1">
    <citation type="submission" date="2018-09" db="EMBL/GenBank/DDBJ databases">
        <title>The draft genome of Acinetobacter spp. strains.</title>
        <authorList>
            <person name="Qin J."/>
            <person name="Feng Y."/>
            <person name="Zong Z."/>
        </authorList>
    </citation>
    <scope>NUCLEOTIDE SEQUENCE [LARGE SCALE GENOMIC DNA]</scope>
    <source>
        <strain evidence="2 3">WCHAc060012</strain>
    </source>
</reference>
<feature type="domain" description="Conserved hypothetical protein CHP02391" evidence="1">
    <location>
        <begin position="172"/>
        <end position="250"/>
    </location>
</feature>
<dbReference type="InterPro" id="IPR012654">
    <property type="entry name" value="CHP02391"/>
</dbReference>
<protein>
    <submittedName>
        <fullName evidence="2">TIGR02391 family protein</fullName>
    </submittedName>
</protein>
<comment type="caution">
    <text evidence="2">The sequence shown here is derived from an EMBL/GenBank/DDBJ whole genome shotgun (WGS) entry which is preliminary data.</text>
</comment>
<proteinExistence type="predicted"/>
<accession>A0A3A8E3Q1</accession>
<gene>
    <name evidence="2" type="ORF">D7V32_14595</name>
</gene>
<keyword evidence="3" id="KW-1185">Reference proteome</keyword>
<dbReference type="OrthoDB" id="9811053at2"/>
<name>A0A3A8E3Q1_9GAMM</name>
<evidence type="ECO:0000259" key="1">
    <source>
        <dbReference type="Pfam" id="PF09509"/>
    </source>
</evidence>
<organism evidence="2 3">
    <name type="scientific">Acinetobacter tianfuensis</name>
    <dbReference type="NCBI Taxonomy" id="2419603"/>
    <lineage>
        <taxon>Bacteria</taxon>
        <taxon>Pseudomonadati</taxon>
        <taxon>Pseudomonadota</taxon>
        <taxon>Gammaproteobacteria</taxon>
        <taxon>Moraxellales</taxon>
        <taxon>Moraxellaceae</taxon>
        <taxon>Acinetobacter</taxon>
    </lineage>
</organism>
<dbReference type="RefSeq" id="WP_120403570.1">
    <property type="nucleotide sequence ID" value="NZ_RAXV01000038.1"/>
</dbReference>
<dbReference type="Pfam" id="PF09509">
    <property type="entry name" value="Hypoth_Ymh"/>
    <property type="match status" value="1"/>
</dbReference>
<evidence type="ECO:0000313" key="2">
    <source>
        <dbReference type="EMBL" id="RKG29567.1"/>
    </source>
</evidence>
<dbReference type="Proteomes" id="UP000282388">
    <property type="component" value="Unassembled WGS sequence"/>
</dbReference>
<sequence>FNQPSEEIQYLGTPYTQDCIEAIALVLQFEEQVERALVLTNDHNHCFLIKGYRTVYLIRYGFRSDYISEGYKGFVKALKLLQRHKIEIKELLISTKEFEIIRQNSLSDSNVESFLNSSYSRTNTIYDYISNLDFMLNEPLKINDYYPSELPLNLIDERIIDLAFKFKLDADASIMTAYTRLEDIIREKINSQKFSSSLMEDAFCSDVKKNKLSPFKWEAENEEASNAIGRLFVNMFKAYRNQRAHSEVKKSFSQLQREFLLINELYQLEYESIKR</sequence>
<dbReference type="EMBL" id="RAXV01000038">
    <property type="protein sequence ID" value="RKG29567.1"/>
    <property type="molecule type" value="Genomic_DNA"/>
</dbReference>
<feature type="non-terminal residue" evidence="2">
    <location>
        <position position="1"/>
    </location>
</feature>
<dbReference type="AlphaFoldDB" id="A0A3A8E3Q1"/>
<evidence type="ECO:0000313" key="3">
    <source>
        <dbReference type="Proteomes" id="UP000282388"/>
    </source>
</evidence>